<protein>
    <submittedName>
        <fullName evidence="1">Lysyl-tRNA synthetase</fullName>
        <ecNumber evidence="1">6.1.1.6</ecNumber>
    </submittedName>
</protein>
<comment type="caution">
    <text evidence="1">The sequence shown here is derived from an EMBL/GenBank/DDBJ whole genome shotgun (WGS) entry which is preliminary data.</text>
</comment>
<sequence length="71" mass="7997">MFEQRFFDCASQTSRRRQMGHLTSLFNAADAGFSQVSAPLIRPNPPEAFAPQYGCRRWGGCHGLRLPETQP</sequence>
<dbReference type="EC" id="6.1.1.6" evidence="1"/>
<dbReference type="GO" id="GO:0004824">
    <property type="term" value="F:lysine-tRNA ligase activity"/>
    <property type="evidence" value="ECO:0007669"/>
    <property type="project" value="UniProtKB-EC"/>
</dbReference>
<keyword evidence="2" id="KW-1185">Reference proteome</keyword>
<organism evidence="1 2">
    <name type="scientific">Neisseria shayeganii 871</name>
    <dbReference type="NCBI Taxonomy" id="1032488"/>
    <lineage>
        <taxon>Bacteria</taxon>
        <taxon>Pseudomonadati</taxon>
        <taxon>Pseudomonadota</taxon>
        <taxon>Betaproteobacteria</taxon>
        <taxon>Neisseriales</taxon>
        <taxon>Neisseriaceae</taxon>
        <taxon>Neisseria</taxon>
    </lineage>
</organism>
<dbReference type="Proteomes" id="UP000003019">
    <property type="component" value="Unassembled WGS sequence"/>
</dbReference>
<accession>G4CGT7</accession>
<keyword evidence="1" id="KW-0436">Ligase</keyword>
<gene>
    <name evidence="1" type="ORF">HMPREF9371_0826</name>
</gene>
<evidence type="ECO:0000313" key="2">
    <source>
        <dbReference type="Proteomes" id="UP000003019"/>
    </source>
</evidence>
<keyword evidence="1" id="KW-0030">Aminoacyl-tRNA synthetase</keyword>
<dbReference type="PATRIC" id="fig|1032488.3.peg.762"/>
<dbReference type="HOGENOM" id="CLU_2735872_0_0_4"/>
<evidence type="ECO:0000313" key="1">
    <source>
        <dbReference type="EMBL" id="EGY53040.1"/>
    </source>
</evidence>
<reference evidence="1 2" key="1">
    <citation type="submission" date="2011-05" db="EMBL/GenBank/DDBJ databases">
        <authorList>
            <person name="Muzny D."/>
            <person name="Qin X."/>
            <person name="Deng J."/>
            <person name="Jiang H."/>
            <person name="Liu Y."/>
            <person name="Qu J."/>
            <person name="Song X.-Z."/>
            <person name="Zhang L."/>
            <person name="Thornton R."/>
            <person name="Coyle M."/>
            <person name="Francisco L."/>
            <person name="Jackson L."/>
            <person name="Javaid M."/>
            <person name="Korchina V."/>
            <person name="Kovar C."/>
            <person name="Mata R."/>
            <person name="Mathew T."/>
            <person name="Ngo R."/>
            <person name="Nguyen L."/>
            <person name="Nguyen N."/>
            <person name="Okwuonu G."/>
            <person name="Ongeri F."/>
            <person name="Pham C."/>
            <person name="Simmons D."/>
            <person name="Wilczek-Boney K."/>
            <person name="Hale W."/>
            <person name="Jakkamsetti A."/>
            <person name="Pham P."/>
            <person name="Ruth R."/>
            <person name="San Lucas F."/>
            <person name="Warren J."/>
            <person name="Zhang J."/>
            <person name="Zhao Z."/>
            <person name="Zhou C."/>
            <person name="Zhu D."/>
            <person name="Lee S."/>
            <person name="Bess C."/>
            <person name="Blankenburg K."/>
            <person name="Forbes L."/>
            <person name="Fu Q."/>
            <person name="Gubbala S."/>
            <person name="Hirani K."/>
            <person name="Jayaseelan J.C."/>
            <person name="Lara F."/>
            <person name="Munidasa M."/>
            <person name="Palculict T."/>
            <person name="Patil S."/>
            <person name="Pu L.-L."/>
            <person name="Saada N."/>
            <person name="Tang L."/>
            <person name="Weissenberger G."/>
            <person name="Zhu Y."/>
            <person name="Hemphill L."/>
            <person name="Shang Y."/>
            <person name="Youmans B."/>
            <person name="Ayvaz T."/>
            <person name="Ross M."/>
            <person name="Santibanez J."/>
            <person name="Aqrawi P."/>
            <person name="Gross S."/>
            <person name="Joshi V."/>
            <person name="Fowler G."/>
            <person name="Nazareth L."/>
            <person name="Reid J."/>
            <person name="Worley K."/>
            <person name="Petrosino J."/>
            <person name="Highlander S."/>
            <person name="Gibbs R."/>
        </authorList>
    </citation>
    <scope>NUCLEOTIDE SEQUENCE [LARGE SCALE GENOMIC DNA]</scope>
    <source>
        <strain evidence="1 2">871</strain>
    </source>
</reference>
<dbReference type="AlphaFoldDB" id="G4CGT7"/>
<name>G4CGT7_9NEIS</name>
<proteinExistence type="predicted"/>
<dbReference type="EMBL" id="AGAY01000026">
    <property type="protein sequence ID" value="EGY53040.1"/>
    <property type="molecule type" value="Genomic_DNA"/>
</dbReference>